<dbReference type="InterPro" id="IPR014721">
    <property type="entry name" value="Ribsml_uS5_D2-typ_fold_subgr"/>
</dbReference>
<dbReference type="InterPro" id="IPR006205">
    <property type="entry name" value="Mev_gal_kin"/>
</dbReference>
<dbReference type="PANTHER" id="PTHR43290:SF2">
    <property type="entry name" value="MEVALONATE KINASE"/>
    <property type="match status" value="1"/>
</dbReference>
<keyword evidence="4" id="KW-0547">Nucleotide-binding</keyword>
<comment type="caution">
    <text evidence="12">The sequence shown here is derived from an EMBL/GenBank/DDBJ whole genome shotgun (WGS) entry which is preliminary data.</text>
</comment>
<evidence type="ECO:0000256" key="8">
    <source>
        <dbReference type="ARBA" id="ARBA00023098"/>
    </source>
</evidence>
<evidence type="ECO:0000256" key="6">
    <source>
        <dbReference type="ARBA" id="ARBA00022840"/>
    </source>
</evidence>
<dbReference type="NCBIfam" id="TIGR00549">
    <property type="entry name" value="mevalon_kin"/>
    <property type="match status" value="1"/>
</dbReference>
<evidence type="ECO:0000256" key="7">
    <source>
        <dbReference type="ARBA" id="ARBA00022842"/>
    </source>
</evidence>
<dbReference type="Pfam" id="PF00288">
    <property type="entry name" value="GHMP_kinases_N"/>
    <property type="match status" value="1"/>
</dbReference>
<dbReference type="Proteomes" id="UP001595901">
    <property type="component" value="Unassembled WGS sequence"/>
</dbReference>
<dbReference type="PRINTS" id="PR00959">
    <property type="entry name" value="MEVGALKINASE"/>
</dbReference>
<evidence type="ECO:0000259" key="10">
    <source>
        <dbReference type="Pfam" id="PF00288"/>
    </source>
</evidence>
<dbReference type="EMBL" id="JBHSAC010000041">
    <property type="protein sequence ID" value="MFC3932041.1"/>
    <property type="molecule type" value="Genomic_DNA"/>
</dbReference>
<sequence length="292" mass="31287">MIKKIGVGKAHSKIILIGEHSVVYGYSAIALPLKDIEVVCRVEKADLPTEVDIADPLSTAVFAALEYLERPDENLTITIESSVPEKRGMGSSAAVAIAAIRAVFDYYDSPLSLSVLEMLANQAEIIAHENPSGLDAKTCLSDQAIKFIRNLGFSEITIDLEACLVIADTGIHGHTRQAVQKVRQQEEKALPYLHHLGDLTNVIEVGILAKDLVVIGTSMTQAHQELDKLGVSSPQANHLVNVALKNGALGAKMSGGGLGGCIIALCHNQKEAQSIAQRLEKEGAVNTWIENL</sequence>
<evidence type="ECO:0000256" key="9">
    <source>
        <dbReference type="ARBA" id="ARBA00029438"/>
    </source>
</evidence>
<dbReference type="Pfam" id="PF08544">
    <property type="entry name" value="GHMP_kinases_C"/>
    <property type="match status" value="1"/>
</dbReference>
<evidence type="ECO:0000256" key="1">
    <source>
        <dbReference type="ARBA" id="ARBA00022490"/>
    </source>
</evidence>
<gene>
    <name evidence="12" type="primary">mvk</name>
    <name evidence="12" type="ORF">ACFOSE_04505</name>
</gene>
<keyword evidence="5 12" id="KW-0418">Kinase</keyword>
<organism evidence="12 13">
    <name type="scientific">Streptococcus dentapri</name>
    <dbReference type="NCBI Taxonomy" id="573564"/>
    <lineage>
        <taxon>Bacteria</taxon>
        <taxon>Bacillati</taxon>
        <taxon>Bacillota</taxon>
        <taxon>Bacilli</taxon>
        <taxon>Lactobacillales</taxon>
        <taxon>Streptococcaceae</taxon>
        <taxon>Streptococcus</taxon>
    </lineage>
</organism>
<dbReference type="InterPro" id="IPR013750">
    <property type="entry name" value="GHMP_kinase_C_dom"/>
</dbReference>
<dbReference type="RefSeq" id="WP_380431069.1">
    <property type="nucleotide sequence ID" value="NZ_JBHSAC010000041.1"/>
</dbReference>
<feature type="domain" description="GHMP kinase N-terminal" evidence="10">
    <location>
        <begin position="62"/>
        <end position="139"/>
    </location>
</feature>
<dbReference type="SUPFAM" id="SSF54211">
    <property type="entry name" value="Ribosomal protein S5 domain 2-like"/>
    <property type="match status" value="1"/>
</dbReference>
<dbReference type="InterPro" id="IPR036554">
    <property type="entry name" value="GHMP_kinase_C_sf"/>
</dbReference>
<dbReference type="InterPro" id="IPR006204">
    <property type="entry name" value="GHMP_kinase_N_dom"/>
</dbReference>
<feature type="domain" description="GHMP kinase C-terminal" evidence="11">
    <location>
        <begin position="206"/>
        <end position="283"/>
    </location>
</feature>
<evidence type="ECO:0000256" key="3">
    <source>
        <dbReference type="ARBA" id="ARBA00022679"/>
    </source>
</evidence>
<dbReference type="Gene3D" id="3.30.70.890">
    <property type="entry name" value="GHMP kinase, C-terminal domain"/>
    <property type="match status" value="1"/>
</dbReference>
<keyword evidence="6" id="KW-0067">ATP-binding</keyword>
<keyword evidence="2" id="KW-0444">Lipid biosynthesis</keyword>
<dbReference type="InterPro" id="IPR020568">
    <property type="entry name" value="Ribosomal_Su5_D2-typ_SF"/>
</dbReference>
<evidence type="ECO:0000256" key="4">
    <source>
        <dbReference type="ARBA" id="ARBA00022741"/>
    </source>
</evidence>
<dbReference type="SUPFAM" id="SSF55060">
    <property type="entry name" value="GHMP Kinase, C-terminal domain"/>
    <property type="match status" value="1"/>
</dbReference>
<reference evidence="13" key="1">
    <citation type="journal article" date="2019" name="Int. J. Syst. Evol. Microbiol.">
        <title>The Global Catalogue of Microorganisms (GCM) 10K type strain sequencing project: providing services to taxonomists for standard genome sequencing and annotation.</title>
        <authorList>
            <consortium name="The Broad Institute Genomics Platform"/>
            <consortium name="The Broad Institute Genome Sequencing Center for Infectious Disease"/>
            <person name="Wu L."/>
            <person name="Ma J."/>
        </authorList>
    </citation>
    <scope>NUCLEOTIDE SEQUENCE [LARGE SCALE GENOMIC DNA]</scope>
    <source>
        <strain evidence="13">CCUG 58728</strain>
    </source>
</reference>
<dbReference type="GO" id="GO:0004496">
    <property type="term" value="F:mevalonate kinase activity"/>
    <property type="evidence" value="ECO:0007669"/>
    <property type="project" value="UniProtKB-EC"/>
</dbReference>
<evidence type="ECO:0000313" key="12">
    <source>
        <dbReference type="EMBL" id="MFC3932041.1"/>
    </source>
</evidence>
<evidence type="ECO:0000256" key="5">
    <source>
        <dbReference type="ARBA" id="ARBA00022777"/>
    </source>
</evidence>
<name>A0ABV8D0U0_9STRE</name>
<keyword evidence="13" id="KW-1185">Reference proteome</keyword>
<keyword evidence="1" id="KW-0963">Cytoplasm</keyword>
<dbReference type="EC" id="2.7.1.36" evidence="12"/>
<protein>
    <submittedName>
        <fullName evidence="12">Mevalonate kinase</fullName>
        <ecNumber evidence="12">2.7.1.36</ecNumber>
    </submittedName>
</protein>
<evidence type="ECO:0000313" key="13">
    <source>
        <dbReference type="Proteomes" id="UP001595901"/>
    </source>
</evidence>
<keyword evidence="7" id="KW-0460">Magnesium</keyword>
<evidence type="ECO:0000259" key="11">
    <source>
        <dbReference type="Pfam" id="PF08544"/>
    </source>
</evidence>
<dbReference type="Gene3D" id="3.30.230.10">
    <property type="match status" value="1"/>
</dbReference>
<dbReference type="PANTHER" id="PTHR43290">
    <property type="entry name" value="MEVALONATE KINASE"/>
    <property type="match status" value="1"/>
</dbReference>
<proteinExistence type="predicted"/>
<keyword evidence="3 12" id="KW-0808">Transferase</keyword>
<comment type="pathway">
    <text evidence="9">Isoprenoid biosynthesis; isopentenyl diphosphate biosynthesis via mevalonate pathway; isopentenyl diphosphate from (R)-mevalonate: step 1/3.</text>
</comment>
<keyword evidence="8" id="KW-0443">Lipid metabolism</keyword>
<evidence type="ECO:0000256" key="2">
    <source>
        <dbReference type="ARBA" id="ARBA00022516"/>
    </source>
</evidence>
<accession>A0ABV8D0U0</accession>